<protein>
    <submittedName>
        <fullName evidence="3">Uncharacterized protein</fullName>
    </submittedName>
</protein>
<feature type="transmembrane region" description="Helical" evidence="2">
    <location>
        <begin position="311"/>
        <end position="332"/>
    </location>
</feature>
<feature type="region of interest" description="Disordered" evidence="1">
    <location>
        <begin position="132"/>
        <end position="163"/>
    </location>
</feature>
<feature type="compositionally biased region" description="Basic and acidic residues" evidence="1">
    <location>
        <begin position="132"/>
        <end position="141"/>
    </location>
</feature>
<keyword evidence="2" id="KW-1133">Transmembrane helix</keyword>
<evidence type="ECO:0000256" key="2">
    <source>
        <dbReference type="SAM" id="Phobius"/>
    </source>
</evidence>
<feature type="region of interest" description="Disordered" evidence="1">
    <location>
        <begin position="207"/>
        <end position="251"/>
    </location>
</feature>
<dbReference type="STRING" id="945553.A0A0D2KT19"/>
<feature type="compositionally biased region" description="Low complexity" evidence="1">
    <location>
        <begin position="24"/>
        <end position="44"/>
    </location>
</feature>
<keyword evidence="4" id="KW-1185">Reference proteome</keyword>
<evidence type="ECO:0000256" key="1">
    <source>
        <dbReference type="SAM" id="MobiDB-lite"/>
    </source>
</evidence>
<keyword evidence="2" id="KW-0472">Membrane</keyword>
<dbReference type="OrthoDB" id="3251367at2759"/>
<keyword evidence="2" id="KW-0812">Transmembrane</keyword>
<accession>A0A0D2KT19</accession>
<evidence type="ECO:0000313" key="3">
    <source>
        <dbReference type="EMBL" id="KJA17787.1"/>
    </source>
</evidence>
<feature type="transmembrane region" description="Helical" evidence="2">
    <location>
        <begin position="525"/>
        <end position="549"/>
    </location>
</feature>
<feature type="compositionally biased region" description="Low complexity" evidence="1">
    <location>
        <begin position="395"/>
        <end position="413"/>
    </location>
</feature>
<name>A0A0D2KT19_HYPSF</name>
<gene>
    <name evidence="3" type="ORF">HYPSUDRAFT_1002011</name>
</gene>
<dbReference type="EMBL" id="KN817598">
    <property type="protein sequence ID" value="KJA17787.1"/>
    <property type="molecule type" value="Genomic_DNA"/>
</dbReference>
<feature type="region of interest" description="Disordered" evidence="1">
    <location>
        <begin position="370"/>
        <end position="429"/>
    </location>
</feature>
<proteinExistence type="predicted"/>
<feature type="compositionally biased region" description="Acidic residues" evidence="1">
    <location>
        <begin position="142"/>
        <end position="163"/>
    </location>
</feature>
<organism evidence="3 4">
    <name type="scientific">Hypholoma sublateritium (strain FD-334 SS-4)</name>
    <dbReference type="NCBI Taxonomy" id="945553"/>
    <lineage>
        <taxon>Eukaryota</taxon>
        <taxon>Fungi</taxon>
        <taxon>Dikarya</taxon>
        <taxon>Basidiomycota</taxon>
        <taxon>Agaricomycotina</taxon>
        <taxon>Agaricomycetes</taxon>
        <taxon>Agaricomycetidae</taxon>
        <taxon>Agaricales</taxon>
        <taxon>Agaricineae</taxon>
        <taxon>Strophariaceae</taxon>
        <taxon>Hypholoma</taxon>
    </lineage>
</organism>
<dbReference type="Proteomes" id="UP000054270">
    <property type="component" value="Unassembled WGS sequence"/>
</dbReference>
<reference evidence="4" key="1">
    <citation type="submission" date="2014-04" db="EMBL/GenBank/DDBJ databases">
        <title>Evolutionary Origins and Diversification of the Mycorrhizal Mutualists.</title>
        <authorList>
            <consortium name="DOE Joint Genome Institute"/>
            <consortium name="Mycorrhizal Genomics Consortium"/>
            <person name="Kohler A."/>
            <person name="Kuo A."/>
            <person name="Nagy L.G."/>
            <person name="Floudas D."/>
            <person name="Copeland A."/>
            <person name="Barry K.W."/>
            <person name="Cichocki N."/>
            <person name="Veneault-Fourrey C."/>
            <person name="LaButti K."/>
            <person name="Lindquist E.A."/>
            <person name="Lipzen A."/>
            <person name="Lundell T."/>
            <person name="Morin E."/>
            <person name="Murat C."/>
            <person name="Riley R."/>
            <person name="Ohm R."/>
            <person name="Sun H."/>
            <person name="Tunlid A."/>
            <person name="Henrissat B."/>
            <person name="Grigoriev I.V."/>
            <person name="Hibbett D.S."/>
            <person name="Martin F."/>
        </authorList>
    </citation>
    <scope>NUCLEOTIDE SEQUENCE [LARGE SCALE GENOMIC DNA]</scope>
    <source>
        <strain evidence="4">FD-334 SS-4</strain>
    </source>
</reference>
<sequence>MAHLLTSVLRAANPMLAKEATVLTPTSADTTGTTTGTMYTPTSTLHGSGGQTPTSPSKLGGAAGPVQPPPPAMTIAPAPEADSEMPKIPALPNIEPLDLRFSRIGLDGDRGSKVGSVLRKGIAGVDRMPVIHSDEGHHKLNEEEEDEYDEEDEEEDEEGEEYDIDIEEADGDDEDYDHESLHAESFVTAGTSDAGPHDAEQGVELATFAPRDGGSWRTPTPPSARGAGTPSPRPTSVTSNPGVVPEAASAVGSRTGDSFILRRWDAAAALTASPTSPTAAGPGAPALSATARWPFRTPTPDRGAALARTPAFWAFWLGFVCPVLWLVGGWGLTHAGERPPRASAAAWYLWRPAGGLARAARRALRCCTSARRRSRKEKQVARGSQDSAGSGGSAGVDSGVAIPTPGGAAVAQAQRRRGKRRSADAAARAGQVYPALPRWVAEKQRTDDGRMRLNDPKRSLRGISFGYPFVPRPPPASRPARESAVWRVLGAPNRALDALYGVRLVEVRGRPESGRRMFDPWIQRCRYALCYAVLLFAVGLCVACAWLIVVNTRRIVATK</sequence>
<feature type="region of interest" description="Disordered" evidence="1">
    <location>
        <begin position="23"/>
        <end position="83"/>
    </location>
</feature>
<dbReference type="AlphaFoldDB" id="A0A0D2KT19"/>
<evidence type="ECO:0000313" key="4">
    <source>
        <dbReference type="Proteomes" id="UP000054270"/>
    </source>
</evidence>